<accession>A0A543NNS7</accession>
<keyword evidence="5" id="KW-0119">Carbohydrate metabolism</keyword>
<evidence type="ECO:0000256" key="1">
    <source>
        <dbReference type="ARBA" id="ARBA00004761"/>
    </source>
</evidence>
<evidence type="ECO:0000256" key="3">
    <source>
        <dbReference type="ARBA" id="ARBA00011233"/>
    </source>
</evidence>
<evidence type="ECO:0000313" key="6">
    <source>
        <dbReference type="EMBL" id="TQN33437.1"/>
    </source>
</evidence>
<name>A0A543NNS7_9ACTN</name>
<dbReference type="GO" id="GO:0016829">
    <property type="term" value="F:lyase activity"/>
    <property type="evidence" value="ECO:0007669"/>
    <property type="project" value="UniProtKB-KW"/>
</dbReference>
<comment type="subunit">
    <text evidence="3">Homotrimer.</text>
</comment>
<comment type="pathway">
    <text evidence="1">Carbohydrate acid metabolism.</text>
</comment>
<dbReference type="OrthoDB" id="9805177at2"/>
<protein>
    <submittedName>
        <fullName evidence="6">2-keto-3-deoxy-phosphogluconate aldolase</fullName>
    </submittedName>
</protein>
<sequence length="221" mass="22378">MEPDVNGTRPAAHQPQRVPLSGWEAFFGTEFARVPVVVILRGASPDGAVAAARRAWEAGVRLVEVTLESDSGLPALDAVVRAAPDGLPVGAGTVDTPEQLARAADAGARFGVAPGLNPETVRAAERHGLPFLPGVATPSEAGDALRMGVTTVKAFPASSLGPEWVRALAGPYPRLGVVATGGVTAETAPAFLRAGAVGVGMGRSITEQGGLDALVREVAPG</sequence>
<proteinExistence type="inferred from homology"/>
<evidence type="ECO:0000313" key="7">
    <source>
        <dbReference type="Proteomes" id="UP000317422"/>
    </source>
</evidence>
<dbReference type="InterPro" id="IPR013785">
    <property type="entry name" value="Aldolase_TIM"/>
</dbReference>
<keyword evidence="7" id="KW-1185">Reference proteome</keyword>
<dbReference type="Proteomes" id="UP000317422">
    <property type="component" value="Unassembled WGS sequence"/>
</dbReference>
<dbReference type="PANTHER" id="PTHR30246:SF1">
    <property type="entry name" value="2-DEHYDRO-3-DEOXY-6-PHOSPHOGALACTONATE ALDOLASE-RELATED"/>
    <property type="match status" value="1"/>
</dbReference>
<evidence type="ECO:0000256" key="5">
    <source>
        <dbReference type="ARBA" id="ARBA00023277"/>
    </source>
</evidence>
<dbReference type="RefSeq" id="WP_141924798.1">
    <property type="nucleotide sequence ID" value="NZ_VFQC01000001.1"/>
</dbReference>
<comment type="similarity">
    <text evidence="2">Belongs to the KHG/KDPG aldolase family.</text>
</comment>
<dbReference type="SUPFAM" id="SSF51569">
    <property type="entry name" value="Aldolase"/>
    <property type="match status" value="1"/>
</dbReference>
<evidence type="ECO:0000256" key="2">
    <source>
        <dbReference type="ARBA" id="ARBA00006906"/>
    </source>
</evidence>
<dbReference type="Gene3D" id="3.20.20.70">
    <property type="entry name" value="Aldolase class I"/>
    <property type="match status" value="1"/>
</dbReference>
<comment type="caution">
    <text evidence="6">The sequence shown here is derived from an EMBL/GenBank/DDBJ whole genome shotgun (WGS) entry which is preliminary data.</text>
</comment>
<dbReference type="InterPro" id="IPR000887">
    <property type="entry name" value="Aldlse_KDPG_KHG"/>
</dbReference>
<organism evidence="6 7">
    <name type="scientific">Haloactinospora alba</name>
    <dbReference type="NCBI Taxonomy" id="405555"/>
    <lineage>
        <taxon>Bacteria</taxon>
        <taxon>Bacillati</taxon>
        <taxon>Actinomycetota</taxon>
        <taxon>Actinomycetes</taxon>
        <taxon>Streptosporangiales</taxon>
        <taxon>Nocardiopsidaceae</taxon>
        <taxon>Haloactinospora</taxon>
    </lineage>
</organism>
<gene>
    <name evidence="6" type="ORF">FHX37_3454</name>
</gene>
<evidence type="ECO:0000256" key="4">
    <source>
        <dbReference type="ARBA" id="ARBA00023239"/>
    </source>
</evidence>
<dbReference type="CDD" id="cd00452">
    <property type="entry name" value="KDPG_aldolase"/>
    <property type="match status" value="1"/>
</dbReference>
<dbReference type="Pfam" id="PF01081">
    <property type="entry name" value="Aldolase"/>
    <property type="match status" value="1"/>
</dbReference>
<keyword evidence="4" id="KW-0456">Lyase</keyword>
<reference evidence="6 7" key="1">
    <citation type="submission" date="2019-06" db="EMBL/GenBank/DDBJ databases">
        <title>Sequencing the genomes of 1000 actinobacteria strains.</title>
        <authorList>
            <person name="Klenk H.-P."/>
        </authorList>
    </citation>
    <scope>NUCLEOTIDE SEQUENCE [LARGE SCALE GENOMIC DNA]</scope>
    <source>
        <strain evidence="6 7">DSM 45015</strain>
    </source>
</reference>
<dbReference type="EMBL" id="VFQC01000001">
    <property type="protein sequence ID" value="TQN33437.1"/>
    <property type="molecule type" value="Genomic_DNA"/>
</dbReference>
<dbReference type="AlphaFoldDB" id="A0A543NNS7"/>
<dbReference type="PANTHER" id="PTHR30246">
    <property type="entry name" value="2-KETO-3-DEOXY-6-PHOSPHOGLUCONATE ALDOLASE"/>
    <property type="match status" value="1"/>
</dbReference>